<feature type="compositionally biased region" description="Basic and acidic residues" evidence="1">
    <location>
        <begin position="133"/>
        <end position="144"/>
    </location>
</feature>
<evidence type="ECO:0000313" key="3">
    <source>
        <dbReference type="Proteomes" id="UP001497623"/>
    </source>
</evidence>
<sequence length="243" mass="26362">MLDTFYKQDDGMLEKELPTHVTYSVPAKPALAPVKKTEHVPAVDLWTPSPIVKKNPAPAKEFAPAVYRWTTSPPEKPVRQPKSGIDIVTPAPFVKPKSSDMAVEVVAEAEKPGVSKVEEDSEGYKIEEEELDANPKSEGEEKSVDAGTDVAETEEDEQKAEAKSVDEGTEGAEAEEGEQDIISKSGGEEKSASEGSEGGEAEEDEQDSSARNKGEENSADEAKAKNDITKGEKEEDESEEKRR</sequence>
<keyword evidence="3" id="KW-1185">Reference proteome</keyword>
<organism evidence="2 3">
    <name type="scientific">Meganyctiphanes norvegica</name>
    <name type="common">Northern krill</name>
    <name type="synonym">Thysanopoda norvegica</name>
    <dbReference type="NCBI Taxonomy" id="48144"/>
    <lineage>
        <taxon>Eukaryota</taxon>
        <taxon>Metazoa</taxon>
        <taxon>Ecdysozoa</taxon>
        <taxon>Arthropoda</taxon>
        <taxon>Crustacea</taxon>
        <taxon>Multicrustacea</taxon>
        <taxon>Malacostraca</taxon>
        <taxon>Eumalacostraca</taxon>
        <taxon>Eucarida</taxon>
        <taxon>Euphausiacea</taxon>
        <taxon>Euphausiidae</taxon>
        <taxon>Meganyctiphanes</taxon>
    </lineage>
</organism>
<dbReference type="EMBL" id="CAXKWB010009977">
    <property type="protein sequence ID" value="CAL4096349.1"/>
    <property type="molecule type" value="Genomic_DNA"/>
</dbReference>
<feature type="compositionally biased region" description="Acidic residues" evidence="1">
    <location>
        <begin position="197"/>
        <end position="207"/>
    </location>
</feature>
<dbReference type="Proteomes" id="UP001497623">
    <property type="component" value="Unassembled WGS sequence"/>
</dbReference>
<feature type="compositionally biased region" description="Acidic residues" evidence="1">
    <location>
        <begin position="167"/>
        <end position="179"/>
    </location>
</feature>
<feature type="compositionally biased region" description="Basic and acidic residues" evidence="1">
    <location>
        <begin position="108"/>
        <end position="126"/>
    </location>
</feature>
<name>A0AAV2QUV3_MEGNR</name>
<accession>A0AAV2QUV3</accession>
<evidence type="ECO:0000256" key="1">
    <source>
        <dbReference type="SAM" id="MobiDB-lite"/>
    </source>
</evidence>
<proteinExistence type="predicted"/>
<evidence type="ECO:0000313" key="2">
    <source>
        <dbReference type="EMBL" id="CAL4096349.1"/>
    </source>
</evidence>
<gene>
    <name evidence="2" type="ORF">MNOR_LOCUS15730</name>
</gene>
<protein>
    <submittedName>
        <fullName evidence="2">Uncharacterized protein</fullName>
    </submittedName>
</protein>
<reference evidence="2 3" key="1">
    <citation type="submission" date="2024-05" db="EMBL/GenBank/DDBJ databases">
        <authorList>
            <person name="Wallberg A."/>
        </authorList>
    </citation>
    <scope>NUCLEOTIDE SEQUENCE [LARGE SCALE GENOMIC DNA]</scope>
</reference>
<comment type="caution">
    <text evidence="2">The sequence shown here is derived from an EMBL/GenBank/DDBJ whole genome shotgun (WGS) entry which is preliminary data.</text>
</comment>
<feature type="compositionally biased region" description="Basic and acidic residues" evidence="1">
    <location>
        <begin position="208"/>
        <end position="243"/>
    </location>
</feature>
<dbReference type="AlphaFoldDB" id="A0AAV2QUV3"/>
<feature type="region of interest" description="Disordered" evidence="1">
    <location>
        <begin position="71"/>
        <end position="243"/>
    </location>
</feature>